<dbReference type="PRINTS" id="PR01438">
    <property type="entry name" value="UNVRSLSTRESS"/>
</dbReference>
<dbReference type="InterPro" id="IPR006015">
    <property type="entry name" value="Universal_stress_UspA"/>
</dbReference>
<protein>
    <submittedName>
        <fullName evidence="3">Universal stress protein</fullName>
    </submittedName>
</protein>
<dbReference type="AlphaFoldDB" id="A0A5B8SUA6"/>
<evidence type="ECO:0000259" key="2">
    <source>
        <dbReference type="Pfam" id="PF00582"/>
    </source>
</evidence>
<comment type="similarity">
    <text evidence="1">Belongs to the universal stress protein A family.</text>
</comment>
<keyword evidence="4" id="KW-1185">Reference proteome</keyword>
<gene>
    <name evidence="3" type="ORF">FGL86_16885</name>
</gene>
<dbReference type="InterPro" id="IPR006016">
    <property type="entry name" value="UspA"/>
</dbReference>
<dbReference type="PANTHER" id="PTHR46268">
    <property type="entry name" value="STRESS RESPONSE PROTEIN NHAX"/>
    <property type="match status" value="1"/>
</dbReference>
<dbReference type="SUPFAM" id="SSF52402">
    <property type="entry name" value="Adenine nucleotide alpha hydrolases-like"/>
    <property type="match status" value="1"/>
</dbReference>
<evidence type="ECO:0000313" key="4">
    <source>
        <dbReference type="Proteomes" id="UP000321272"/>
    </source>
</evidence>
<dbReference type="InterPro" id="IPR014729">
    <property type="entry name" value="Rossmann-like_a/b/a_fold"/>
</dbReference>
<dbReference type="CDD" id="cd00293">
    <property type="entry name" value="USP-like"/>
    <property type="match status" value="1"/>
</dbReference>
<accession>A0A5B8SUA6</accession>
<feature type="domain" description="UspA" evidence="2">
    <location>
        <begin position="3"/>
        <end position="146"/>
    </location>
</feature>
<evidence type="ECO:0000313" key="3">
    <source>
        <dbReference type="EMBL" id="QEA40589.1"/>
    </source>
</evidence>
<dbReference type="Proteomes" id="UP000321272">
    <property type="component" value="Chromosome"/>
</dbReference>
<sequence>MYMYQSILVPIDGSAHSCTALKLAASLVDTAEGSLYVLNVQEPPLAEDAMGRAAGVIATNAEAMVQPAGLAVIEQACQQVGLDNKQLQPVVRAGQPAQTIVAEAERLGVDAVVMGSRGNSNIRSLVLGSVSHRVLHVAPCAVVVVR</sequence>
<proteinExistence type="inferred from homology"/>
<name>A0A5B8SUA6_9GAMM</name>
<reference evidence="3 4" key="1">
    <citation type="submission" date="2019-06" db="EMBL/GenBank/DDBJ databases">
        <title>Genome analyses of bacteria isolated from kimchi.</title>
        <authorList>
            <person name="Lee S."/>
            <person name="Ahn S."/>
            <person name="Roh S."/>
        </authorList>
    </citation>
    <scope>NUCLEOTIDE SEQUENCE [LARGE SCALE GENOMIC DNA]</scope>
    <source>
        <strain evidence="3 4">CBA4606</strain>
    </source>
</reference>
<evidence type="ECO:0000256" key="1">
    <source>
        <dbReference type="ARBA" id="ARBA00008791"/>
    </source>
</evidence>
<dbReference type="KEGG" id="paur:FGL86_16885"/>
<dbReference type="OrthoDB" id="5795499at2"/>
<dbReference type="Pfam" id="PF00582">
    <property type="entry name" value="Usp"/>
    <property type="match status" value="1"/>
</dbReference>
<dbReference type="EMBL" id="CP042382">
    <property type="protein sequence ID" value="QEA40589.1"/>
    <property type="molecule type" value="Genomic_DNA"/>
</dbReference>
<dbReference type="Gene3D" id="3.40.50.620">
    <property type="entry name" value="HUPs"/>
    <property type="match status" value="1"/>
</dbReference>
<organism evidence="3 4">
    <name type="scientific">Pistricoccus aurantiacus</name>
    <dbReference type="NCBI Taxonomy" id="1883414"/>
    <lineage>
        <taxon>Bacteria</taxon>
        <taxon>Pseudomonadati</taxon>
        <taxon>Pseudomonadota</taxon>
        <taxon>Gammaproteobacteria</taxon>
        <taxon>Oceanospirillales</taxon>
        <taxon>Halomonadaceae</taxon>
        <taxon>Pistricoccus</taxon>
    </lineage>
</organism>
<dbReference type="PANTHER" id="PTHR46268:SF6">
    <property type="entry name" value="UNIVERSAL STRESS PROTEIN UP12"/>
    <property type="match status" value="1"/>
</dbReference>